<proteinExistence type="predicted"/>
<name>A0A0S4VIN5_RALSL</name>
<feature type="region of interest" description="Disordered" evidence="1">
    <location>
        <begin position="22"/>
        <end position="46"/>
    </location>
</feature>
<gene>
    <name evidence="2" type="ORF">TD1301_v1_750011</name>
    <name evidence="3" type="ORF">TF3108_v1_1440001</name>
</gene>
<sequence>MESTRKGTFVLSLCKVQGPVQAEAASGKGSPQEAAKQAAREVRDSSGRKKFRMTMLACPSLGSVHIFTRCPNAQANDANTR</sequence>
<dbReference type="EMBL" id="LN899826">
    <property type="protein sequence ID" value="CUV42658.1"/>
    <property type="molecule type" value="Genomic_DNA"/>
</dbReference>
<protein>
    <submittedName>
        <fullName evidence="2">Uncharacterized protein</fullName>
    </submittedName>
</protein>
<accession>A0A0S4VIN5</accession>
<evidence type="ECO:0000313" key="3">
    <source>
        <dbReference type="EMBL" id="CUV42658.1"/>
    </source>
</evidence>
<organism evidence="2">
    <name type="scientific">Ralstonia solanacearum</name>
    <name type="common">Pseudomonas solanacearum</name>
    <dbReference type="NCBI Taxonomy" id="305"/>
    <lineage>
        <taxon>Bacteria</taxon>
        <taxon>Pseudomonadati</taxon>
        <taxon>Pseudomonadota</taxon>
        <taxon>Betaproteobacteria</taxon>
        <taxon>Burkholderiales</taxon>
        <taxon>Burkholderiaceae</taxon>
        <taxon>Ralstonia</taxon>
        <taxon>Ralstonia solanacearum species complex</taxon>
    </lineage>
</organism>
<dbReference type="EMBL" id="LN899825">
    <property type="protein sequence ID" value="CUV34109.1"/>
    <property type="molecule type" value="Genomic_DNA"/>
</dbReference>
<evidence type="ECO:0000256" key="1">
    <source>
        <dbReference type="SAM" id="MobiDB-lite"/>
    </source>
</evidence>
<evidence type="ECO:0000313" key="2">
    <source>
        <dbReference type="EMBL" id="CUV34109.1"/>
    </source>
</evidence>
<reference evidence="2" key="1">
    <citation type="submission" date="2015-10" db="EMBL/GenBank/DDBJ databases">
        <authorList>
            <person name="Gilbert D.G."/>
        </authorList>
    </citation>
    <scope>NUCLEOTIDE SEQUENCE</scope>
    <source>
        <strain evidence="2">Phyl III-seqv23</strain>
    </source>
</reference>
<dbReference type="AlphaFoldDB" id="A0A0S4VIN5"/>